<feature type="compositionally biased region" description="Basic and acidic residues" evidence="1">
    <location>
        <begin position="224"/>
        <end position="243"/>
    </location>
</feature>
<accession>A0A5S4WSN3</accession>
<proteinExistence type="predicted"/>
<reference evidence="2 3" key="1">
    <citation type="submission" date="2019-08" db="EMBL/GenBank/DDBJ databases">
        <title>Bradyrhizobium hipponensis sp. nov., a rhizobium isolated from a Lupinus angustifolius root nodule in Tunisia.</title>
        <authorList>
            <person name="Off K."/>
            <person name="Rejili M."/>
            <person name="Mars M."/>
            <person name="Brachmann A."/>
            <person name="Marin M."/>
        </authorList>
    </citation>
    <scope>NUCLEOTIDE SEQUENCE [LARGE SCALE GENOMIC DNA]</scope>
    <source>
        <strain evidence="2 3">CTAW11</strain>
    </source>
</reference>
<organism evidence="2 3">
    <name type="scientific">Bradyrhizobium cytisi</name>
    <dbReference type="NCBI Taxonomy" id="515489"/>
    <lineage>
        <taxon>Bacteria</taxon>
        <taxon>Pseudomonadati</taxon>
        <taxon>Pseudomonadota</taxon>
        <taxon>Alphaproteobacteria</taxon>
        <taxon>Hyphomicrobiales</taxon>
        <taxon>Nitrobacteraceae</taxon>
        <taxon>Bradyrhizobium</taxon>
    </lineage>
</organism>
<feature type="compositionally biased region" description="Polar residues" evidence="1">
    <location>
        <begin position="195"/>
        <end position="206"/>
    </location>
</feature>
<protein>
    <submittedName>
        <fullName evidence="2">Uncharacterized protein</fullName>
    </submittedName>
</protein>
<feature type="compositionally biased region" description="Polar residues" evidence="1">
    <location>
        <begin position="157"/>
        <end position="170"/>
    </location>
</feature>
<sequence length="243" mass="26367">MGSSETSGSIGRDARRGLWLALKLSAVALGIGLVMSAGPVRAGDDGDDDDDMTFEEKLIDNLMSGIGAKSMEKKGIEYRERSPLVVPPKLDLPPPASADAKDAPNWPKDPDEKRRKEAIAQRKKAGNKAAEYLQNARPLSPAELDAHKTAAPDKTTNDPIQPGSNTNHPTMSPAELGYTGGLFKMFSNNKDESKQFTSEPPRQSLTEPPPGYQTPSSSYAYGTGEDKSRRTYFDVRSGKEKEQ</sequence>
<dbReference type="Proteomes" id="UP000324853">
    <property type="component" value="Unassembled WGS sequence"/>
</dbReference>
<dbReference type="RefSeq" id="WP_148751095.1">
    <property type="nucleotide sequence ID" value="NZ_VSSR01000020.1"/>
</dbReference>
<dbReference type="AlphaFoldDB" id="A0A5S4WSN3"/>
<dbReference type="OrthoDB" id="8018783at2"/>
<evidence type="ECO:0000313" key="3">
    <source>
        <dbReference type="Proteomes" id="UP000324853"/>
    </source>
</evidence>
<feature type="compositionally biased region" description="Basic and acidic residues" evidence="1">
    <location>
        <begin position="108"/>
        <end position="120"/>
    </location>
</feature>
<evidence type="ECO:0000313" key="2">
    <source>
        <dbReference type="EMBL" id="TYL85035.1"/>
    </source>
</evidence>
<comment type="caution">
    <text evidence="2">The sequence shown here is derived from an EMBL/GenBank/DDBJ whole genome shotgun (WGS) entry which is preliminary data.</text>
</comment>
<dbReference type="EMBL" id="VSSR01000020">
    <property type="protein sequence ID" value="TYL85035.1"/>
    <property type="molecule type" value="Genomic_DNA"/>
</dbReference>
<evidence type="ECO:0000256" key="1">
    <source>
        <dbReference type="SAM" id="MobiDB-lite"/>
    </source>
</evidence>
<feature type="region of interest" description="Disordered" evidence="1">
    <location>
        <begin position="78"/>
        <end position="243"/>
    </location>
</feature>
<gene>
    <name evidence="2" type="ORF">FXB38_12135</name>
</gene>
<name>A0A5S4WSN3_9BRAD</name>
<keyword evidence="3" id="KW-1185">Reference proteome</keyword>